<evidence type="ECO:0000256" key="1">
    <source>
        <dbReference type="ARBA" id="ARBA00005168"/>
    </source>
</evidence>
<comment type="subunit">
    <text evidence="3">Homodimer.</text>
</comment>
<organism evidence="8 9">
    <name type="scientific">Sphingopyxis macrogoltabida</name>
    <name type="common">Sphingomonas macrogoltabidus</name>
    <dbReference type="NCBI Taxonomy" id="33050"/>
    <lineage>
        <taxon>Bacteria</taxon>
        <taxon>Pseudomonadati</taxon>
        <taxon>Pseudomonadota</taxon>
        <taxon>Alphaproteobacteria</taxon>
        <taxon>Sphingomonadales</taxon>
        <taxon>Sphingomonadaceae</taxon>
        <taxon>Sphingopyxis</taxon>
    </lineage>
</organism>
<dbReference type="GO" id="GO:0004109">
    <property type="term" value="F:coproporphyrinogen oxidase activity"/>
    <property type="evidence" value="ECO:0007669"/>
    <property type="project" value="UniProtKB-EC"/>
</dbReference>
<dbReference type="EC" id="1.3.3.3" evidence="4"/>
<gene>
    <name evidence="8" type="ORF">DI569_11375</name>
</gene>
<reference evidence="8 9" key="1">
    <citation type="submission" date="2017-08" db="EMBL/GenBank/DDBJ databases">
        <title>Infants hospitalized years apart are colonized by the same room-sourced microbial strains.</title>
        <authorList>
            <person name="Brooks B."/>
            <person name="Olm M.R."/>
            <person name="Firek B.A."/>
            <person name="Baker R."/>
            <person name="Thomas B.C."/>
            <person name="Morowitz M.J."/>
            <person name="Banfield J.F."/>
        </authorList>
    </citation>
    <scope>NUCLEOTIDE SEQUENCE [LARGE SCALE GENOMIC DNA]</scope>
    <source>
        <strain evidence="8">S2_005_003_R2_47</strain>
    </source>
</reference>
<dbReference type="PRINTS" id="PR00073">
    <property type="entry name" value="COPRGNOXDASE"/>
</dbReference>
<dbReference type="PANTHER" id="PTHR10755:SF0">
    <property type="entry name" value="OXYGEN-DEPENDENT COPROPORPHYRINOGEN-III OXIDASE, MITOCHONDRIAL"/>
    <property type="match status" value="1"/>
</dbReference>
<dbReference type="AlphaFoldDB" id="A0A2W5N655"/>
<sequence>MTPLDPQQQAARDWFESLRDRICAAFEAIEAEAGSDARFSYTPWDREAEGMAPGEGGGGVRGVLTGQVFEKVGVNVSTVAGQFAPDFAASIHGANENPDFFATGISLVAHMANPHVPAVHMNTRFLVTAKRWFGGGADLNPPIPYAEDTDAFHARFRAACAPYGPDVYERYAKWADDYFYIPHRGVHRGVGGIFYDHLECGDDAEFDRNFAFTQAVGEAFLDIFPRIVRRRMGQPFTDADREAQLVWRGRYAEFNLVYDRGTLFGLKTGGNIDAILMSLPPLAKWS</sequence>
<dbReference type="PIRSF" id="PIRSF000166">
    <property type="entry name" value="Coproporphyri_ox"/>
    <property type="match status" value="1"/>
</dbReference>
<comment type="pathway">
    <text evidence="1">Porphyrin-containing compound metabolism; protoporphyrin-IX biosynthesis; protoporphyrinogen-IX from coproporphyrinogen-III (O2 route): step 1/1.</text>
</comment>
<evidence type="ECO:0000313" key="9">
    <source>
        <dbReference type="Proteomes" id="UP000248597"/>
    </source>
</evidence>
<evidence type="ECO:0000313" key="8">
    <source>
        <dbReference type="EMBL" id="PZQ21630.1"/>
    </source>
</evidence>
<proteinExistence type="inferred from homology"/>
<evidence type="ECO:0000256" key="6">
    <source>
        <dbReference type="ARBA" id="ARBA00023133"/>
    </source>
</evidence>
<dbReference type="GO" id="GO:0006782">
    <property type="term" value="P:protoporphyrinogen IX biosynthetic process"/>
    <property type="evidence" value="ECO:0007669"/>
    <property type="project" value="TreeGrafter"/>
</dbReference>
<dbReference type="GO" id="GO:0005737">
    <property type="term" value="C:cytoplasm"/>
    <property type="evidence" value="ECO:0007669"/>
    <property type="project" value="TreeGrafter"/>
</dbReference>
<name>A0A2W5N655_SPHMC</name>
<dbReference type="EMBL" id="QFPJ01000026">
    <property type="protein sequence ID" value="PZQ21630.1"/>
    <property type="molecule type" value="Genomic_DNA"/>
</dbReference>
<evidence type="ECO:0000256" key="4">
    <source>
        <dbReference type="ARBA" id="ARBA00012869"/>
    </source>
</evidence>
<dbReference type="PANTHER" id="PTHR10755">
    <property type="entry name" value="COPROPORPHYRINOGEN III OXIDASE, MITOCHONDRIAL"/>
    <property type="match status" value="1"/>
</dbReference>
<keyword evidence="5" id="KW-0560">Oxidoreductase</keyword>
<comment type="similarity">
    <text evidence="2">Belongs to the aerobic coproporphyrinogen-III oxidase family.</text>
</comment>
<evidence type="ECO:0000256" key="3">
    <source>
        <dbReference type="ARBA" id="ARBA00011738"/>
    </source>
</evidence>
<evidence type="ECO:0000256" key="7">
    <source>
        <dbReference type="ARBA" id="ARBA00023244"/>
    </source>
</evidence>
<keyword evidence="7" id="KW-0627">Porphyrin biosynthesis</keyword>
<dbReference type="Gene3D" id="3.40.1500.10">
    <property type="entry name" value="Coproporphyrinogen III oxidase, aerobic"/>
    <property type="match status" value="1"/>
</dbReference>
<dbReference type="NCBIfam" id="NF003727">
    <property type="entry name" value="PRK05330.1"/>
    <property type="match status" value="1"/>
</dbReference>
<dbReference type="SUPFAM" id="SSF102886">
    <property type="entry name" value="Coproporphyrinogen III oxidase"/>
    <property type="match status" value="1"/>
</dbReference>
<keyword evidence="6" id="KW-0350">Heme biosynthesis</keyword>
<evidence type="ECO:0000256" key="5">
    <source>
        <dbReference type="ARBA" id="ARBA00023002"/>
    </source>
</evidence>
<dbReference type="Pfam" id="PF01218">
    <property type="entry name" value="Coprogen_oxidas"/>
    <property type="match status" value="1"/>
</dbReference>
<accession>A0A2W5N655</accession>
<protein>
    <recommendedName>
        <fullName evidence="4">coproporphyrinogen oxidase</fullName>
        <ecNumber evidence="4">1.3.3.3</ecNumber>
    </recommendedName>
</protein>
<evidence type="ECO:0000256" key="2">
    <source>
        <dbReference type="ARBA" id="ARBA00010644"/>
    </source>
</evidence>
<dbReference type="InterPro" id="IPR036406">
    <property type="entry name" value="Coprogen_oxidase_aer_sf"/>
</dbReference>
<dbReference type="Proteomes" id="UP000248597">
    <property type="component" value="Unassembled WGS sequence"/>
</dbReference>
<comment type="caution">
    <text evidence="8">The sequence shown here is derived from an EMBL/GenBank/DDBJ whole genome shotgun (WGS) entry which is preliminary data.</text>
</comment>
<dbReference type="InterPro" id="IPR001260">
    <property type="entry name" value="Coprogen_oxidase_aer"/>
</dbReference>